<protein>
    <submittedName>
        <fullName evidence="1">Uncharacterized protein</fullName>
    </submittedName>
</protein>
<keyword evidence="2" id="KW-1185">Reference proteome</keyword>
<reference evidence="1 2" key="1">
    <citation type="submission" date="2016-10" db="EMBL/GenBank/DDBJ databases">
        <authorList>
            <person name="Varghese N."/>
            <person name="Submissions S."/>
        </authorList>
    </citation>
    <scope>NUCLEOTIDE SEQUENCE [LARGE SCALE GENOMIC DNA]</scope>
    <source>
        <strain evidence="1 2">DSM 21822</strain>
    </source>
</reference>
<gene>
    <name evidence="1" type="ORF">SAMN04488498_1264</name>
</gene>
<proteinExistence type="predicted"/>
<organism evidence="1 2">
    <name type="scientific">Neomesorhizobium albiziae</name>
    <dbReference type="NCBI Taxonomy" id="335020"/>
    <lineage>
        <taxon>Bacteria</taxon>
        <taxon>Pseudomonadati</taxon>
        <taxon>Pseudomonadota</taxon>
        <taxon>Alphaproteobacteria</taxon>
        <taxon>Hyphomicrobiales</taxon>
        <taxon>Phyllobacteriaceae</taxon>
        <taxon>Neomesorhizobium</taxon>
    </lineage>
</organism>
<evidence type="ECO:0000313" key="1">
    <source>
        <dbReference type="EMBL" id="SFL04378.1"/>
    </source>
</evidence>
<name>A0A1I4EF22_9HYPH</name>
<dbReference type="EMBL" id="FOSL01000026">
    <property type="protein sequence ID" value="SFL04378.1"/>
    <property type="molecule type" value="Genomic_DNA"/>
</dbReference>
<dbReference type="AlphaFoldDB" id="A0A1I4EF22"/>
<dbReference type="Proteomes" id="UP000323300">
    <property type="component" value="Unassembled WGS sequence"/>
</dbReference>
<accession>A0A1I4EF22</accession>
<evidence type="ECO:0000313" key="2">
    <source>
        <dbReference type="Proteomes" id="UP000323300"/>
    </source>
</evidence>
<sequence length="43" mass="4928">MPMMYGICIEAHLRLLVCVVRKGCGRMIYAMSEKYTSRQAETS</sequence>